<name>U5QGY4_GLOK1</name>
<dbReference type="KEGG" id="glj:GKIL_1907"/>
<dbReference type="PANTHER" id="PTHR43143">
    <property type="entry name" value="METALLOPHOSPHOESTERASE, CALCINEURIN SUPERFAMILY"/>
    <property type="match status" value="1"/>
</dbReference>
<dbReference type="SUPFAM" id="SSF56300">
    <property type="entry name" value="Metallo-dependent phosphatases"/>
    <property type="match status" value="1"/>
</dbReference>
<dbReference type="InterPro" id="IPR004843">
    <property type="entry name" value="Calcineurin-like_PHP"/>
</dbReference>
<evidence type="ECO:0000313" key="3">
    <source>
        <dbReference type="Proteomes" id="UP000017396"/>
    </source>
</evidence>
<dbReference type="HOGENOM" id="CLU_056914_0_0_3"/>
<accession>U5QGY4</accession>
<dbReference type="AlphaFoldDB" id="U5QGY4"/>
<protein>
    <submittedName>
        <fullName evidence="2">Metallophosphoesterase</fullName>
    </submittedName>
</protein>
<dbReference type="Pfam" id="PF00149">
    <property type="entry name" value="Metallophos"/>
    <property type="match status" value="1"/>
</dbReference>
<dbReference type="EMBL" id="CP003587">
    <property type="protein sequence ID" value="AGY58153.1"/>
    <property type="molecule type" value="Genomic_DNA"/>
</dbReference>
<organism evidence="2 3">
    <name type="scientific">Gloeobacter kilaueensis (strain ATCC BAA-2537 / CCAP 1431/1 / ULC 316 / JS1)</name>
    <dbReference type="NCBI Taxonomy" id="1183438"/>
    <lineage>
        <taxon>Bacteria</taxon>
        <taxon>Bacillati</taxon>
        <taxon>Cyanobacteriota</taxon>
        <taxon>Cyanophyceae</taxon>
        <taxon>Gloeobacterales</taxon>
        <taxon>Gloeobacteraceae</taxon>
        <taxon>Gloeobacter</taxon>
    </lineage>
</organism>
<dbReference type="Gene3D" id="3.60.21.10">
    <property type="match status" value="1"/>
</dbReference>
<dbReference type="PANTHER" id="PTHR43143:SF6">
    <property type="entry name" value="BLL3016 PROTEIN"/>
    <property type="match status" value="1"/>
</dbReference>
<proteinExistence type="predicted"/>
<dbReference type="GO" id="GO:0016787">
    <property type="term" value="F:hydrolase activity"/>
    <property type="evidence" value="ECO:0007669"/>
    <property type="project" value="InterPro"/>
</dbReference>
<dbReference type="OrthoDB" id="9780884at2"/>
<dbReference type="Proteomes" id="UP000017396">
    <property type="component" value="Chromosome"/>
</dbReference>
<evidence type="ECO:0000259" key="1">
    <source>
        <dbReference type="Pfam" id="PF00149"/>
    </source>
</evidence>
<dbReference type="STRING" id="1183438.GKIL_1907"/>
<keyword evidence="3" id="KW-1185">Reference proteome</keyword>
<sequence length="301" mass="32615">MKRSDFLRHVSWTGLGLLWSFDSRTGAFLSQRLGSAAAALPTNLNFVQISDTHIGFHKPANEHVDVTLQAAIAAINALSVPPAFVIHTGDLTQLSKPAEFDQARQLLSTLKAPLLTLPGEHDVIGDRGKLYNEQFGSRDRREGLQSWDHSGVHCVSLTNVLDFGTTGQGQIGAAQLELLAKDLTPLASDTPVVVFSHIPLFDVYPKWGWSTADARQAMNLLARFASVTVLSGHIHQVLQRAEGHIHFATAASTAFPLPAPGSAERPDPVVLPEKQRRTALGFRSIALATAKPVQLEEHPLS</sequence>
<dbReference type="eggNOG" id="COG1409">
    <property type="taxonomic scope" value="Bacteria"/>
</dbReference>
<dbReference type="RefSeq" id="WP_023173278.1">
    <property type="nucleotide sequence ID" value="NC_022600.1"/>
</dbReference>
<gene>
    <name evidence="2" type="ORF">GKIL_1907</name>
</gene>
<dbReference type="InterPro" id="IPR029052">
    <property type="entry name" value="Metallo-depent_PP-like"/>
</dbReference>
<dbReference type="PATRIC" id="fig|1183438.3.peg.1867"/>
<reference evidence="2 3" key="1">
    <citation type="journal article" date="2013" name="PLoS ONE">
        <title>Cultivation and Complete Genome Sequencing of Gloeobacter kilaueensis sp. nov., from a Lava Cave in Kilauea Caldera, Hawai'i.</title>
        <authorList>
            <person name="Saw J.H."/>
            <person name="Schatz M."/>
            <person name="Brown M.V."/>
            <person name="Kunkel D.D."/>
            <person name="Foster J.S."/>
            <person name="Shick H."/>
            <person name="Christensen S."/>
            <person name="Hou S."/>
            <person name="Wan X."/>
            <person name="Donachie S.P."/>
        </authorList>
    </citation>
    <scope>NUCLEOTIDE SEQUENCE [LARGE SCALE GENOMIC DNA]</scope>
    <source>
        <strain evidence="3">JS</strain>
    </source>
</reference>
<feature type="domain" description="Calcineurin-like phosphoesterase" evidence="1">
    <location>
        <begin position="45"/>
        <end position="236"/>
    </location>
</feature>
<dbReference type="InterPro" id="IPR051918">
    <property type="entry name" value="STPP_CPPED1"/>
</dbReference>
<evidence type="ECO:0000313" key="2">
    <source>
        <dbReference type="EMBL" id="AGY58153.1"/>
    </source>
</evidence>